<dbReference type="InterPro" id="IPR002921">
    <property type="entry name" value="Fungal_lipase-type"/>
</dbReference>
<feature type="domain" description="Fungal lipase-type" evidence="24">
    <location>
        <begin position="329"/>
        <end position="462"/>
    </location>
</feature>
<evidence type="ECO:0000313" key="25">
    <source>
        <dbReference type="Proteomes" id="UP000245320"/>
    </source>
</evidence>
<comment type="catalytic activity">
    <reaction evidence="18">
        <text>1,2,3-tri-(5Z,8Z,11Z,14Z-eicosatetraenoyl)-glycerol + H2O = 1,2-di-(5Z,8Z,11Z,14Z-eicosatetraenoyl)-glycerol + (5Z,8Z,11Z,14Z)-eicosatetraenoate + H(+)</text>
        <dbReference type="Rhea" id="RHEA:63432"/>
        <dbReference type="ChEBI" id="CHEBI:15377"/>
        <dbReference type="ChEBI" id="CHEBI:15378"/>
        <dbReference type="ChEBI" id="CHEBI:32395"/>
        <dbReference type="ChEBI" id="CHEBI:147308"/>
        <dbReference type="ChEBI" id="CHEBI:228166"/>
    </reaction>
    <physiologicalReaction direction="left-to-right" evidence="18">
        <dbReference type="Rhea" id="RHEA:63433"/>
    </physiologicalReaction>
</comment>
<keyword evidence="11 23" id="KW-1133">Transmembrane helix</keyword>
<dbReference type="GO" id="GO:0004806">
    <property type="term" value="F:triacylglycerol lipase activity"/>
    <property type="evidence" value="ECO:0007669"/>
    <property type="project" value="UniProtKB-EC"/>
</dbReference>
<proteinExistence type="inferred from homology"/>
<evidence type="ECO:0000256" key="5">
    <source>
        <dbReference type="ARBA" id="ARBA00022553"/>
    </source>
</evidence>
<keyword evidence="25" id="KW-1185">Reference proteome</keyword>
<feature type="transmembrane region" description="Helical" evidence="23">
    <location>
        <begin position="57"/>
        <end position="78"/>
    </location>
</feature>
<dbReference type="PANTHER" id="PTHR45792:SF2">
    <property type="entry name" value="DIACYLGLYCEROL LIPASE-BETA"/>
    <property type="match status" value="1"/>
</dbReference>
<dbReference type="InterPro" id="IPR029058">
    <property type="entry name" value="AB_hydrolase_fold"/>
</dbReference>
<evidence type="ECO:0000256" key="13">
    <source>
        <dbReference type="ARBA" id="ARBA00023136"/>
    </source>
</evidence>
<evidence type="ECO:0000256" key="17">
    <source>
        <dbReference type="ARBA" id="ARBA00051030"/>
    </source>
</evidence>
<evidence type="ECO:0000256" key="10">
    <source>
        <dbReference type="ARBA" id="ARBA00022963"/>
    </source>
</evidence>
<evidence type="ECO:0000256" key="12">
    <source>
        <dbReference type="ARBA" id="ARBA00023098"/>
    </source>
</evidence>
<evidence type="ECO:0000256" key="20">
    <source>
        <dbReference type="ARBA" id="ARBA00069149"/>
    </source>
</evidence>
<keyword evidence="5" id="KW-0597">Phosphoprotein</keyword>
<keyword evidence="7" id="KW-0479">Metal-binding</keyword>
<comment type="similarity">
    <text evidence="3">Belongs to the AB hydrolase superfamily. Lipase family.</text>
</comment>
<keyword evidence="10" id="KW-0442">Lipid degradation</keyword>
<evidence type="ECO:0000256" key="3">
    <source>
        <dbReference type="ARBA" id="ARBA00010701"/>
    </source>
</evidence>
<evidence type="ECO:0000256" key="15">
    <source>
        <dbReference type="ARBA" id="ARBA00024531"/>
    </source>
</evidence>
<comment type="catalytic activity">
    <reaction evidence="17">
        <text>1,2,3-(4Z,7Z,10Z,13Z,16Z,19Z-docosahexaenoyl)-glycerol + H2O = 1,2-di-(4Z,7Z,10Z,13Z,16Z,19Z-docosahexaenoyl)-glycerol + (4Z,7Z,10Z,13Z,16Z,19Z)-docosahexaenoate + H(+)</text>
        <dbReference type="Rhea" id="RHEA:63436"/>
        <dbReference type="ChEBI" id="CHEBI:15377"/>
        <dbReference type="ChEBI" id="CHEBI:15378"/>
        <dbReference type="ChEBI" id="CHEBI:77016"/>
        <dbReference type="ChEBI" id="CHEBI:147311"/>
        <dbReference type="ChEBI" id="CHEBI:228170"/>
    </reaction>
</comment>
<feature type="transmembrane region" description="Helical" evidence="23">
    <location>
        <begin position="12"/>
        <end position="36"/>
    </location>
</feature>
<dbReference type="Proteomes" id="UP000245320">
    <property type="component" value="Chromosome 15"/>
</dbReference>
<dbReference type="GO" id="GO:0046872">
    <property type="term" value="F:metal ion binding"/>
    <property type="evidence" value="ECO:0007669"/>
    <property type="project" value="UniProtKB-KW"/>
</dbReference>
<evidence type="ECO:0000256" key="7">
    <source>
        <dbReference type="ARBA" id="ARBA00022723"/>
    </source>
</evidence>
<evidence type="ECO:0000256" key="9">
    <source>
        <dbReference type="ARBA" id="ARBA00022837"/>
    </source>
</evidence>
<evidence type="ECO:0000256" key="23">
    <source>
        <dbReference type="SAM" id="Phobius"/>
    </source>
</evidence>
<dbReference type="CDD" id="cd00519">
    <property type="entry name" value="Lipase_3"/>
    <property type="match status" value="1"/>
</dbReference>
<dbReference type="InterPro" id="IPR052214">
    <property type="entry name" value="DAG_Lipase-Related"/>
</dbReference>
<feature type="transmembrane region" description="Helical" evidence="23">
    <location>
        <begin position="90"/>
        <end position="114"/>
    </location>
</feature>
<sequence length="628" mass="69040">MHRGKLDCPGGVLLSSYLIVLIILLAVIICTVSAIVCVSMKGTICNPGPRKSMSKLLYVRLALFLPEMVWASLGAAWIEDGVQCDRTVGNGIIATVAVSWIIIASTVVTIVIVFDPLGGKMAPYPPAGPHHLDSCESSQLLNGLKTAATSVWETRIKFLCCCVGKDDRTRVAFSSTAELFSTYFSDTDLVPSDIAAGLALLHQQQDSIRNNQEPDEVVSHSPGPSQEADLDAELENCHHYMQFAAAAYGWPLYIYRNPFTGLCRIGGDCFRSRTTDYDLVGGDQLNCHFGSILQTTGLQYRDFIHVSFHDKVYELPFLVALDHRKESVVVAVRGTMSLQDILTDLSAESEPVDLECEVQDCWAHKGISQAARYVYRRLINDGILSQAFSIAPEYRLVIVGHSLGAGAAALLTIMLRSPYPRVRCYAFSPPRGLLSKSLYEYSKTFIVSLVLGKDVIPRLSVTNLEDLKRRILRVIAHCNKPKYKILLRACWYELFGGHPEDLPTELDGGDLTQPLLGERSLLAHGSPAYSFSSDSPLESPTKYPPLYPPGRIIHLEEVGTSGRFSCYPAARYSVKWSHESEFSKILIGPKMLTDHMPDILMRALDSVVSDRAACVSCPTQGGSSVEVA</sequence>
<accession>A0A6J3PZ29</accession>
<dbReference type="SUPFAM" id="SSF53474">
    <property type="entry name" value="alpha/beta-Hydrolases"/>
    <property type="match status" value="1"/>
</dbReference>
<dbReference type="PANTHER" id="PTHR45792">
    <property type="entry name" value="DIACYLGLYCEROL LIPASE HOMOLOG-RELATED"/>
    <property type="match status" value="1"/>
</dbReference>
<comment type="catalytic activity">
    <reaction evidence="15">
        <text>a 1,2-diacyl-sn-glycerol + H2O = a 2-acylglycerol + a fatty acid + H(+)</text>
        <dbReference type="Rhea" id="RHEA:33275"/>
        <dbReference type="ChEBI" id="CHEBI:15377"/>
        <dbReference type="ChEBI" id="CHEBI:15378"/>
        <dbReference type="ChEBI" id="CHEBI:17389"/>
        <dbReference type="ChEBI" id="CHEBI:17815"/>
        <dbReference type="ChEBI" id="CHEBI:28868"/>
        <dbReference type="EC" id="3.1.1.116"/>
    </reaction>
    <physiologicalReaction direction="left-to-right" evidence="15">
        <dbReference type="Rhea" id="RHEA:33276"/>
    </physiologicalReaction>
</comment>
<evidence type="ECO:0000256" key="19">
    <source>
        <dbReference type="ARBA" id="ARBA00056838"/>
    </source>
</evidence>
<keyword evidence="8" id="KW-0378">Hydrolase</keyword>
<keyword evidence="6 23" id="KW-0812">Transmembrane</keyword>
<comment type="function">
    <text evidence="19">Lipase that catalyzes the hydrolysis of arachidonic acid (AA)-esterified diacylglycerols (DAGs) to produce the principal endocannabinoid, 2-arachidonoylglycerol (2-AG) which can be further cleaved by downstream enzymes to release arachidonic acid (AA) for cyclooxygenase (COX)-mediated eicosanoid production. Preferentially hydrolyzes DAGs at the sn-1 position in a calcium-dependent manner and has negligible activity against other lipids including monoacylglycerols and phospholipids. Plays a key role in the regulation of 2-AG and AA pools utilized by COX1/2 to generate lipid mediators of macrophage and microglia inflammatory responses. Also functions as a polyunsaturated fatty acids-specific triacylglycerol lipase in macrophages. Plays an important role to support the metabolic and signaling demands of macrophages.</text>
</comment>
<comment type="catalytic activity">
    <reaction evidence="14">
        <text>a triacylglycerol + H2O = a diacylglycerol + a fatty acid + H(+)</text>
        <dbReference type="Rhea" id="RHEA:12044"/>
        <dbReference type="ChEBI" id="CHEBI:15377"/>
        <dbReference type="ChEBI" id="CHEBI:15378"/>
        <dbReference type="ChEBI" id="CHEBI:17855"/>
        <dbReference type="ChEBI" id="CHEBI:18035"/>
        <dbReference type="ChEBI" id="CHEBI:28868"/>
        <dbReference type="EC" id="3.1.1.3"/>
    </reaction>
    <physiologicalReaction direction="left-to-right" evidence="14">
        <dbReference type="Rhea" id="RHEA:12045"/>
    </physiologicalReaction>
</comment>
<evidence type="ECO:0000256" key="11">
    <source>
        <dbReference type="ARBA" id="ARBA00022989"/>
    </source>
</evidence>
<dbReference type="GO" id="GO:0022008">
    <property type="term" value="P:neurogenesis"/>
    <property type="evidence" value="ECO:0007669"/>
    <property type="project" value="TreeGrafter"/>
</dbReference>
<evidence type="ECO:0000256" key="1">
    <source>
        <dbReference type="ARBA" id="ARBA00001913"/>
    </source>
</evidence>
<evidence type="ECO:0000313" key="26">
    <source>
        <dbReference type="RefSeq" id="XP_033695345.1"/>
    </source>
</evidence>
<evidence type="ECO:0000256" key="14">
    <source>
        <dbReference type="ARBA" id="ARBA00023369"/>
    </source>
</evidence>
<dbReference type="GO" id="GO:0019369">
    <property type="term" value="P:arachidonate metabolic process"/>
    <property type="evidence" value="ECO:0007669"/>
    <property type="project" value="TreeGrafter"/>
</dbReference>
<keyword evidence="4" id="KW-1003">Cell membrane</keyword>
<evidence type="ECO:0000256" key="4">
    <source>
        <dbReference type="ARBA" id="ARBA00022475"/>
    </source>
</evidence>
<evidence type="ECO:0000256" key="18">
    <source>
        <dbReference type="ARBA" id="ARBA00052740"/>
    </source>
</evidence>
<organism evidence="25 26">
    <name type="scientific">Tursiops truncatus</name>
    <name type="common">Atlantic bottle-nosed dolphin</name>
    <name type="synonym">Delphinus truncatus</name>
    <dbReference type="NCBI Taxonomy" id="9739"/>
    <lineage>
        <taxon>Eukaryota</taxon>
        <taxon>Metazoa</taxon>
        <taxon>Chordata</taxon>
        <taxon>Craniata</taxon>
        <taxon>Vertebrata</taxon>
        <taxon>Euteleostomi</taxon>
        <taxon>Mammalia</taxon>
        <taxon>Eutheria</taxon>
        <taxon>Laurasiatheria</taxon>
        <taxon>Artiodactyla</taxon>
        <taxon>Whippomorpha</taxon>
        <taxon>Cetacea</taxon>
        <taxon>Odontoceti</taxon>
        <taxon>Delphinidae</taxon>
        <taxon>Tursiops</taxon>
    </lineage>
</organism>
<keyword evidence="13 23" id="KW-0472">Membrane</keyword>
<gene>
    <name evidence="26" type="primary">DAGLB</name>
</gene>
<evidence type="ECO:0000259" key="24">
    <source>
        <dbReference type="Pfam" id="PF01764"/>
    </source>
</evidence>
<evidence type="ECO:0000256" key="16">
    <source>
        <dbReference type="ARBA" id="ARBA00026104"/>
    </source>
</evidence>
<dbReference type="EC" id="3.1.1.116" evidence="16"/>
<dbReference type="RefSeq" id="XP_033695345.1">
    <property type="nucleotide sequence ID" value="XM_033839454.1"/>
</dbReference>
<comment type="cofactor">
    <cofactor evidence="1">
        <name>Ca(2+)</name>
        <dbReference type="ChEBI" id="CHEBI:29108"/>
    </cofactor>
</comment>
<dbReference type="GO" id="GO:0046340">
    <property type="term" value="P:diacylglycerol catabolic process"/>
    <property type="evidence" value="ECO:0007669"/>
    <property type="project" value="TreeGrafter"/>
</dbReference>
<keyword evidence="12" id="KW-0443">Lipid metabolism</keyword>
<evidence type="ECO:0000256" key="21">
    <source>
        <dbReference type="ARBA" id="ARBA00082880"/>
    </source>
</evidence>
<comment type="subcellular location">
    <subcellularLocation>
        <location evidence="2">Cell membrane</location>
        <topology evidence="2">Multi-pass membrane protein</topology>
    </subcellularLocation>
</comment>
<keyword evidence="9" id="KW-0106">Calcium</keyword>
<dbReference type="AlphaFoldDB" id="A0A6J3PZ29"/>
<reference evidence="26" key="1">
    <citation type="submission" date="2025-08" db="UniProtKB">
        <authorList>
            <consortium name="RefSeq"/>
        </authorList>
    </citation>
    <scope>IDENTIFICATION</scope>
    <source>
        <tissue evidence="26">Spleen</tissue>
    </source>
</reference>
<dbReference type="Pfam" id="PF01764">
    <property type="entry name" value="Lipase_3"/>
    <property type="match status" value="1"/>
</dbReference>
<name>A0A6J3PZ29_TURTR</name>
<dbReference type="Gene3D" id="3.40.50.1820">
    <property type="entry name" value="alpha/beta hydrolase"/>
    <property type="match status" value="1"/>
</dbReference>
<dbReference type="GeneID" id="101338612"/>
<evidence type="ECO:0000256" key="22">
    <source>
        <dbReference type="ARBA" id="ARBA00083401"/>
    </source>
</evidence>
<protein>
    <recommendedName>
        <fullName evidence="20">Diacylglycerol lipase-beta</fullName>
        <ecNumber evidence="16">3.1.1.116</ecNumber>
    </recommendedName>
    <alternativeName>
        <fullName evidence="22">PUFA-specific triacylglycerol lipase</fullName>
    </alternativeName>
    <alternativeName>
        <fullName evidence="21">Sn1-specific diacylglycerol lipase beta</fullName>
    </alternativeName>
</protein>
<evidence type="ECO:0000256" key="8">
    <source>
        <dbReference type="ARBA" id="ARBA00022801"/>
    </source>
</evidence>
<dbReference type="FunFam" id="3.40.50.1820:FF:000064">
    <property type="entry name" value="Sn1-specific diacylglycerol lipase beta"/>
    <property type="match status" value="1"/>
</dbReference>
<dbReference type="GO" id="GO:0005737">
    <property type="term" value="C:cytoplasm"/>
    <property type="evidence" value="ECO:0007669"/>
    <property type="project" value="TreeGrafter"/>
</dbReference>
<dbReference type="GO" id="GO:0047372">
    <property type="term" value="F:monoacylglycerol lipase activity"/>
    <property type="evidence" value="ECO:0007669"/>
    <property type="project" value="UniProtKB-ARBA"/>
</dbReference>
<evidence type="ECO:0000256" key="6">
    <source>
        <dbReference type="ARBA" id="ARBA00022692"/>
    </source>
</evidence>
<dbReference type="GO" id="GO:0005886">
    <property type="term" value="C:plasma membrane"/>
    <property type="evidence" value="ECO:0007669"/>
    <property type="project" value="UniProtKB-SubCell"/>
</dbReference>
<dbReference type="CTD" id="221955"/>
<evidence type="ECO:0000256" key="2">
    <source>
        <dbReference type="ARBA" id="ARBA00004651"/>
    </source>
</evidence>